<dbReference type="GO" id="GO:0008757">
    <property type="term" value="F:S-adenosylmethionine-dependent methyltransferase activity"/>
    <property type="evidence" value="ECO:0007669"/>
    <property type="project" value="InterPro"/>
</dbReference>
<dbReference type="RefSeq" id="WP_132141825.1">
    <property type="nucleotide sequence ID" value="NZ_SMCS01000001.1"/>
</dbReference>
<dbReference type="EMBL" id="SMCS01000001">
    <property type="protein sequence ID" value="TCV97809.1"/>
    <property type="molecule type" value="Genomic_DNA"/>
</dbReference>
<evidence type="ECO:0000259" key="1">
    <source>
        <dbReference type="Pfam" id="PF08241"/>
    </source>
</evidence>
<keyword evidence="2" id="KW-0489">Methyltransferase</keyword>
<dbReference type="GO" id="GO:0032259">
    <property type="term" value="P:methylation"/>
    <property type="evidence" value="ECO:0007669"/>
    <property type="project" value="UniProtKB-KW"/>
</dbReference>
<dbReference type="InterPro" id="IPR013216">
    <property type="entry name" value="Methyltransf_11"/>
</dbReference>
<comment type="caution">
    <text evidence="2">The sequence shown here is derived from an EMBL/GenBank/DDBJ whole genome shotgun (WGS) entry which is preliminary data.</text>
</comment>
<reference evidence="2 3" key="1">
    <citation type="submission" date="2019-03" db="EMBL/GenBank/DDBJ databases">
        <title>Above-ground endophytic microbial communities from plants in different locations in the United States.</title>
        <authorList>
            <person name="Frank C."/>
        </authorList>
    </citation>
    <scope>NUCLEOTIDE SEQUENCE [LARGE SCALE GENOMIC DNA]</scope>
    <source>
        <strain evidence="2 3">LP_13_YM</strain>
    </source>
</reference>
<dbReference type="OrthoDB" id="9760689at2"/>
<dbReference type="SUPFAM" id="SSF53335">
    <property type="entry name" value="S-adenosyl-L-methionine-dependent methyltransferases"/>
    <property type="match status" value="1"/>
</dbReference>
<dbReference type="Gene3D" id="3.40.50.150">
    <property type="entry name" value="Vaccinia Virus protein VP39"/>
    <property type="match status" value="1"/>
</dbReference>
<accession>A0A4V2W4Z7</accession>
<dbReference type="Pfam" id="PF08241">
    <property type="entry name" value="Methyltransf_11"/>
    <property type="match status" value="1"/>
</dbReference>
<dbReference type="AlphaFoldDB" id="A0A4V2W4Z7"/>
<evidence type="ECO:0000313" key="3">
    <source>
        <dbReference type="Proteomes" id="UP000295645"/>
    </source>
</evidence>
<dbReference type="PANTHER" id="PTHR42912">
    <property type="entry name" value="METHYLTRANSFERASE"/>
    <property type="match status" value="1"/>
</dbReference>
<gene>
    <name evidence="2" type="ORF">EC912_101826</name>
</gene>
<keyword evidence="2" id="KW-0808">Transferase</keyword>
<dbReference type="CDD" id="cd02440">
    <property type="entry name" value="AdoMet_MTases"/>
    <property type="match status" value="1"/>
</dbReference>
<dbReference type="InterPro" id="IPR029063">
    <property type="entry name" value="SAM-dependent_MTases_sf"/>
</dbReference>
<sequence>MLSVPMLEPVDAYALWADSYPPHAHNPVMLAEERAMLSLMPRQLHGRSVLDAGCGSGRYVLHALDRGATHVTGVDLSPPMLERARKALAARSAVANVALRQGSLTSLPIPDGFADLTVCGLVVGHLDHLQQALGELRRVTRPGGRLLCSDVHPIGHALGWQRDFRHGGQRYAVRHTQHLYSHWHEACAALRLAIERIVEPMLNPADIPPAAHFDSAALEVPVALVFQLRRLP</sequence>
<dbReference type="InterPro" id="IPR050508">
    <property type="entry name" value="Methyltransf_Superfamily"/>
</dbReference>
<dbReference type="PANTHER" id="PTHR42912:SF93">
    <property type="entry name" value="N6-ADENOSINE-METHYLTRANSFERASE TMT1A"/>
    <property type="match status" value="1"/>
</dbReference>
<dbReference type="Proteomes" id="UP000295645">
    <property type="component" value="Unassembled WGS sequence"/>
</dbReference>
<name>A0A4V2W4Z7_9GAMM</name>
<evidence type="ECO:0000313" key="2">
    <source>
        <dbReference type="EMBL" id="TCV97809.1"/>
    </source>
</evidence>
<proteinExistence type="predicted"/>
<organism evidence="2 3">
    <name type="scientific">Luteibacter rhizovicinus</name>
    <dbReference type="NCBI Taxonomy" id="242606"/>
    <lineage>
        <taxon>Bacteria</taxon>
        <taxon>Pseudomonadati</taxon>
        <taxon>Pseudomonadota</taxon>
        <taxon>Gammaproteobacteria</taxon>
        <taxon>Lysobacterales</taxon>
        <taxon>Rhodanobacteraceae</taxon>
        <taxon>Luteibacter</taxon>
    </lineage>
</organism>
<feature type="domain" description="Methyltransferase type 11" evidence="1">
    <location>
        <begin position="50"/>
        <end position="148"/>
    </location>
</feature>
<protein>
    <submittedName>
        <fullName evidence="2">Malonyl-CoA O-methyltransferase</fullName>
    </submittedName>
</protein>
<keyword evidence="3" id="KW-1185">Reference proteome</keyword>